<keyword evidence="2" id="KW-0812">Transmembrane</keyword>
<name>A0A1I8JGA8_9PLAT</name>
<feature type="transmembrane region" description="Helical" evidence="2">
    <location>
        <begin position="34"/>
        <end position="56"/>
    </location>
</feature>
<reference evidence="4" key="1">
    <citation type="submission" date="2016-11" db="UniProtKB">
        <authorList>
            <consortium name="WormBaseParasite"/>
        </authorList>
    </citation>
    <scope>IDENTIFICATION</scope>
</reference>
<dbReference type="WBParaSite" id="maker-uti_cns_0047510-snap-gene-0.7-mRNA-1">
    <property type="protein sequence ID" value="maker-uti_cns_0047510-snap-gene-0.7-mRNA-1"/>
    <property type="gene ID" value="maker-uti_cns_0047510-snap-gene-0.7"/>
</dbReference>
<dbReference type="AlphaFoldDB" id="A0A1I8JGA8"/>
<keyword evidence="2" id="KW-1133">Transmembrane helix</keyword>
<accession>A0A1I8JGA8</accession>
<feature type="compositionally biased region" description="Pro residues" evidence="1">
    <location>
        <begin position="291"/>
        <end position="302"/>
    </location>
</feature>
<keyword evidence="3" id="KW-1185">Reference proteome</keyword>
<keyword evidence="2" id="KW-0472">Membrane</keyword>
<dbReference type="Proteomes" id="UP000095280">
    <property type="component" value="Unplaced"/>
</dbReference>
<evidence type="ECO:0000313" key="4">
    <source>
        <dbReference type="WBParaSite" id="maker-uti_cns_0047510-snap-gene-0.7-mRNA-1"/>
    </source>
</evidence>
<proteinExistence type="predicted"/>
<sequence>MQPPSVPSVLAAGALAVPLALVFSRLFFESSVAWGVKLLLTGLLTVSILLLGKFAWRLISAYRTKRKTKKEQLEKKARLWNKLNSLGGPVANSKTLCLEEYEDLKNRMQSGALAPIDVLEAFQARTLVLDQKGKAAKIKEVVYDADVQALMLEGGRASEVLLPAAAFYYNAALMPFEDKDEDGDPCQKDHPVVAALRSEGAIDIALVDKDLTQVSGLLLNHGALFFAGQYSTCNLGQVLRAIASKPICATLLRRDQPDGKFLAILASQSRLPSLAAAAVTPGLRDHLLTPPSSPSGSQPPSPRRIGFLFEHQRRSQADGRLPPGEDSVAQLLSPASGSATLVRDVDFARLLSASKSANSKSEVRVAAEAILAENSLDGIALVAGQDCRLAEQLAGFMDLSVFHLTEQLAELYLCHPHDRLRSGLTIAQAFGSAIRL</sequence>
<evidence type="ECO:0000256" key="2">
    <source>
        <dbReference type="SAM" id="Phobius"/>
    </source>
</evidence>
<feature type="region of interest" description="Disordered" evidence="1">
    <location>
        <begin position="285"/>
        <end position="304"/>
    </location>
</feature>
<organism evidence="3 4">
    <name type="scientific">Macrostomum lignano</name>
    <dbReference type="NCBI Taxonomy" id="282301"/>
    <lineage>
        <taxon>Eukaryota</taxon>
        <taxon>Metazoa</taxon>
        <taxon>Spiralia</taxon>
        <taxon>Lophotrochozoa</taxon>
        <taxon>Platyhelminthes</taxon>
        <taxon>Rhabditophora</taxon>
        <taxon>Macrostomorpha</taxon>
        <taxon>Macrostomida</taxon>
        <taxon>Macrostomidae</taxon>
        <taxon>Macrostomum</taxon>
    </lineage>
</organism>
<evidence type="ECO:0000313" key="3">
    <source>
        <dbReference type="Proteomes" id="UP000095280"/>
    </source>
</evidence>
<protein>
    <submittedName>
        <fullName evidence="4">Transmembrane protein</fullName>
    </submittedName>
</protein>
<evidence type="ECO:0000256" key="1">
    <source>
        <dbReference type="SAM" id="MobiDB-lite"/>
    </source>
</evidence>